<dbReference type="Pfam" id="PF18317">
    <property type="entry name" value="SDH_C"/>
    <property type="match status" value="1"/>
</dbReference>
<evidence type="ECO:0000256" key="4">
    <source>
        <dbReference type="ARBA" id="ARBA00022857"/>
    </source>
</evidence>
<evidence type="ECO:0000256" key="3">
    <source>
        <dbReference type="ARBA" id="ARBA00022605"/>
    </source>
</evidence>
<dbReference type="InterPro" id="IPR022893">
    <property type="entry name" value="Shikimate_DH_fam"/>
</dbReference>
<dbReference type="Proteomes" id="UP001152467">
    <property type="component" value="Unassembled WGS sequence"/>
</dbReference>
<comment type="similarity">
    <text evidence="8">Belongs to the shikimate dehydrogenase family.</text>
</comment>
<feature type="binding site" evidence="8">
    <location>
        <position position="246"/>
    </location>
    <ligand>
        <name>shikimate</name>
        <dbReference type="ChEBI" id="CHEBI:36208"/>
    </ligand>
</feature>
<feature type="binding site" evidence="8">
    <location>
        <begin position="150"/>
        <end position="155"/>
    </location>
    <ligand>
        <name>NADP(+)</name>
        <dbReference type="ChEBI" id="CHEBI:58349"/>
    </ligand>
</feature>
<feature type="binding site" evidence="8">
    <location>
        <position position="216"/>
    </location>
    <ligand>
        <name>shikimate</name>
        <dbReference type="ChEBI" id="CHEBI:36208"/>
    </ligand>
</feature>
<dbReference type="NCBIfam" id="TIGR00507">
    <property type="entry name" value="aroE"/>
    <property type="match status" value="1"/>
</dbReference>
<keyword evidence="6 8" id="KW-0057">Aromatic amino acid biosynthesis</keyword>
<feature type="binding site" evidence="8">
    <location>
        <position position="86"/>
    </location>
    <ligand>
        <name>shikimate</name>
        <dbReference type="ChEBI" id="CHEBI:36208"/>
    </ligand>
</feature>
<dbReference type="InterPro" id="IPR006151">
    <property type="entry name" value="Shikm_DH/Glu-tRNA_Rdtase"/>
</dbReference>
<dbReference type="Pfam" id="PF08501">
    <property type="entry name" value="Shikimate_dh_N"/>
    <property type="match status" value="1"/>
</dbReference>
<dbReference type="InterPro" id="IPR013708">
    <property type="entry name" value="Shikimate_DH-bd_N"/>
</dbReference>
<dbReference type="EMBL" id="CAMAPC010000009">
    <property type="protein sequence ID" value="CAH9059860.1"/>
    <property type="molecule type" value="Genomic_DNA"/>
</dbReference>
<dbReference type="GO" id="GO:0004764">
    <property type="term" value="F:shikimate 3-dehydrogenase (NADP+) activity"/>
    <property type="evidence" value="ECO:0007669"/>
    <property type="project" value="UniProtKB-UniRule"/>
</dbReference>
<evidence type="ECO:0000259" key="9">
    <source>
        <dbReference type="Pfam" id="PF01488"/>
    </source>
</evidence>
<evidence type="ECO:0000313" key="12">
    <source>
        <dbReference type="EMBL" id="CAH9059860.1"/>
    </source>
</evidence>
<dbReference type="NCBIfam" id="NF001310">
    <property type="entry name" value="PRK00258.1-2"/>
    <property type="match status" value="1"/>
</dbReference>
<dbReference type="Gene3D" id="3.40.50.10860">
    <property type="entry name" value="Leucine Dehydrogenase, chain A, domain 1"/>
    <property type="match status" value="1"/>
</dbReference>
<dbReference type="PANTHER" id="PTHR21089:SF1">
    <property type="entry name" value="BIFUNCTIONAL 3-DEHYDROQUINATE DEHYDRATASE_SHIKIMATE DEHYDROGENASE, CHLOROPLASTIC"/>
    <property type="match status" value="1"/>
</dbReference>
<feature type="binding site" evidence="8">
    <location>
        <begin position="14"/>
        <end position="16"/>
    </location>
    <ligand>
        <name>shikimate</name>
        <dbReference type="ChEBI" id="CHEBI:36208"/>
    </ligand>
</feature>
<dbReference type="GO" id="GO:0009423">
    <property type="term" value="P:chorismate biosynthetic process"/>
    <property type="evidence" value="ECO:0007669"/>
    <property type="project" value="UniProtKB-UniRule"/>
</dbReference>
<dbReference type="Pfam" id="PF01488">
    <property type="entry name" value="Shikimate_DH"/>
    <property type="match status" value="1"/>
</dbReference>
<gene>
    <name evidence="8 12" type="primary">aroE</name>
    <name evidence="12" type="ORF">PSECIP111854_02490</name>
    <name evidence="13" type="ORF">PSECIP111951_02826</name>
</gene>
<evidence type="ECO:0000256" key="1">
    <source>
        <dbReference type="ARBA" id="ARBA00004871"/>
    </source>
</evidence>
<accession>A0A9W4QZA3</accession>
<dbReference type="CDD" id="cd01065">
    <property type="entry name" value="NAD_bind_Shikimate_DH"/>
    <property type="match status" value="1"/>
</dbReference>
<comment type="subunit">
    <text evidence="8">Homodimer.</text>
</comment>
<dbReference type="GO" id="GO:0050661">
    <property type="term" value="F:NADP binding"/>
    <property type="evidence" value="ECO:0007669"/>
    <property type="project" value="InterPro"/>
</dbReference>
<dbReference type="Gene3D" id="3.40.50.720">
    <property type="entry name" value="NAD(P)-binding Rossmann-like Domain"/>
    <property type="match status" value="1"/>
</dbReference>
<dbReference type="SUPFAM" id="SSF51735">
    <property type="entry name" value="NAD(P)-binding Rossmann-fold domains"/>
    <property type="match status" value="1"/>
</dbReference>
<comment type="caution">
    <text evidence="12">The sequence shown here is derived from an EMBL/GenBank/DDBJ whole genome shotgun (WGS) entry which is preliminary data.</text>
</comment>
<dbReference type="GO" id="GO:0009073">
    <property type="term" value="P:aromatic amino acid family biosynthetic process"/>
    <property type="evidence" value="ECO:0007669"/>
    <property type="project" value="UniProtKB-KW"/>
</dbReference>
<name>A0A9W4QZA3_9GAMM</name>
<dbReference type="HAMAP" id="MF_00222">
    <property type="entry name" value="Shikimate_DH_AroE"/>
    <property type="match status" value="1"/>
</dbReference>
<feature type="binding site" evidence="8">
    <location>
        <begin position="126"/>
        <end position="130"/>
    </location>
    <ligand>
        <name>NADP(+)</name>
        <dbReference type="ChEBI" id="CHEBI:58349"/>
    </ligand>
</feature>
<feature type="binding site" evidence="8">
    <location>
        <position position="214"/>
    </location>
    <ligand>
        <name>NADP(+)</name>
        <dbReference type="ChEBI" id="CHEBI:58349"/>
    </ligand>
</feature>
<comment type="caution">
    <text evidence="8">Lacks conserved residue(s) required for the propagation of feature annotation.</text>
</comment>
<dbReference type="RefSeq" id="WP_261594135.1">
    <property type="nucleotide sequence ID" value="NZ_CAMAPC010000009.1"/>
</dbReference>
<keyword evidence="4 8" id="KW-0521">NADP</keyword>
<organism evidence="12 14">
    <name type="scientific">Pseudoalteromonas holothuriae</name>
    <dbReference type="NCBI Taxonomy" id="2963714"/>
    <lineage>
        <taxon>Bacteria</taxon>
        <taxon>Pseudomonadati</taxon>
        <taxon>Pseudomonadota</taxon>
        <taxon>Gammaproteobacteria</taxon>
        <taxon>Alteromonadales</taxon>
        <taxon>Pseudoalteromonadaceae</taxon>
        <taxon>Pseudoalteromonas</taxon>
    </lineage>
</organism>
<keyword evidence="14" id="KW-1185">Reference proteome</keyword>
<feature type="active site" description="Proton acceptor" evidence="8">
    <location>
        <position position="65"/>
    </location>
</feature>
<protein>
    <recommendedName>
        <fullName evidence="2 8">Shikimate dehydrogenase (NADP(+))</fullName>
        <shortName evidence="8">SDH</shortName>
        <ecNumber evidence="2 8">1.1.1.25</ecNumber>
    </recommendedName>
</protein>
<dbReference type="FunFam" id="3.40.50.10860:FF:000006">
    <property type="entry name" value="Shikimate dehydrogenase (NADP(+))"/>
    <property type="match status" value="1"/>
</dbReference>
<evidence type="ECO:0000256" key="6">
    <source>
        <dbReference type="ARBA" id="ARBA00023141"/>
    </source>
</evidence>
<dbReference type="AlphaFoldDB" id="A0A9W4QZA3"/>
<comment type="pathway">
    <text evidence="1 8">Metabolic intermediate biosynthesis; chorismate biosynthesis; chorismate from D-erythrose 4-phosphate and phosphoenolpyruvate: step 4/7.</text>
</comment>
<feature type="binding site" evidence="8">
    <location>
        <position position="61"/>
    </location>
    <ligand>
        <name>shikimate</name>
        <dbReference type="ChEBI" id="CHEBI:36208"/>
    </ligand>
</feature>
<evidence type="ECO:0000259" key="10">
    <source>
        <dbReference type="Pfam" id="PF08501"/>
    </source>
</evidence>
<feature type="domain" description="Shikimate dehydrogenase substrate binding N-terminal" evidence="10">
    <location>
        <begin position="6"/>
        <end position="88"/>
    </location>
</feature>
<evidence type="ECO:0000259" key="11">
    <source>
        <dbReference type="Pfam" id="PF18317"/>
    </source>
</evidence>
<dbReference type="Proteomes" id="UP001152485">
    <property type="component" value="Unassembled WGS sequence"/>
</dbReference>
<evidence type="ECO:0000313" key="14">
    <source>
        <dbReference type="Proteomes" id="UP001152467"/>
    </source>
</evidence>
<evidence type="ECO:0000256" key="5">
    <source>
        <dbReference type="ARBA" id="ARBA00023002"/>
    </source>
</evidence>
<sequence length="272" mass="29272">MDKYAVFGHPIKHSKSPMIHQAFATQCKQQISYEAILSPLDGFKESIKQFFASGGKGANVTLPFKEEAFELANQLTQRAQLAGAVNTLKLLDNGLILGDNTDGAGLVADLKRQDAELDNATLLLLGSGGAARGCIYPLLQAGIKQIVIANRTASKAQTLAQEFAQFGDVVGVGLDSINQQPYSIIVNSTSSSVTGSVPDIPSSVLQSCLLAYDMFYSEQQTSFLQWVGEHNKQTTLVDGMGMLVGQAAEAFVVWRNTKPDIESVIREMKQGV</sequence>
<feature type="domain" description="SDH C-terminal" evidence="11">
    <location>
        <begin position="239"/>
        <end position="268"/>
    </location>
</feature>
<comment type="function">
    <text evidence="8">Involved in the biosynthesis of the chorismate, which leads to the biosynthesis of aromatic amino acids. Catalyzes the reversible NADPH linked reduction of 3-dehydroshikimate (DHSA) to yield shikimate (SA).</text>
</comment>
<evidence type="ECO:0000256" key="7">
    <source>
        <dbReference type="ARBA" id="ARBA00049442"/>
    </source>
</evidence>
<dbReference type="InterPro" id="IPR036291">
    <property type="entry name" value="NAD(P)-bd_dom_sf"/>
</dbReference>
<evidence type="ECO:0000313" key="13">
    <source>
        <dbReference type="EMBL" id="CAH9063057.1"/>
    </source>
</evidence>
<keyword evidence="3 8" id="KW-0028">Amino-acid biosynthesis</keyword>
<feature type="binding site" evidence="8">
    <location>
        <position position="239"/>
    </location>
    <ligand>
        <name>NADP(+)</name>
        <dbReference type="ChEBI" id="CHEBI:58349"/>
    </ligand>
</feature>
<dbReference type="InterPro" id="IPR046346">
    <property type="entry name" value="Aminoacid_DH-like_N_sf"/>
</dbReference>
<feature type="binding site" evidence="8">
    <location>
        <position position="102"/>
    </location>
    <ligand>
        <name>shikimate</name>
        <dbReference type="ChEBI" id="CHEBI:36208"/>
    </ligand>
</feature>
<dbReference type="EC" id="1.1.1.25" evidence="2 8"/>
<reference evidence="12 15" key="1">
    <citation type="submission" date="2022-07" db="EMBL/GenBank/DDBJ databases">
        <authorList>
            <person name="Criscuolo A."/>
        </authorList>
    </citation>
    <scope>NUCLEOTIDE SEQUENCE</scope>
    <source>
        <strain evidence="15">CIP 111951</strain>
        <strain evidence="12">CIP111854</strain>
        <strain evidence="13">CIP111951</strain>
    </source>
</reference>
<dbReference type="GO" id="GO:0008652">
    <property type="term" value="P:amino acid biosynthetic process"/>
    <property type="evidence" value="ECO:0007669"/>
    <property type="project" value="UniProtKB-KW"/>
</dbReference>
<dbReference type="GO" id="GO:0005829">
    <property type="term" value="C:cytosol"/>
    <property type="evidence" value="ECO:0007669"/>
    <property type="project" value="TreeGrafter"/>
</dbReference>
<dbReference type="EMBL" id="CAMAPD010000014">
    <property type="protein sequence ID" value="CAH9063057.1"/>
    <property type="molecule type" value="Genomic_DNA"/>
</dbReference>
<dbReference type="InterPro" id="IPR041121">
    <property type="entry name" value="SDH_C"/>
</dbReference>
<proteinExistence type="inferred from homology"/>
<dbReference type="GO" id="GO:0019632">
    <property type="term" value="P:shikimate metabolic process"/>
    <property type="evidence" value="ECO:0007669"/>
    <property type="project" value="InterPro"/>
</dbReference>
<dbReference type="InterPro" id="IPR011342">
    <property type="entry name" value="Shikimate_DH"/>
</dbReference>
<evidence type="ECO:0000256" key="2">
    <source>
        <dbReference type="ARBA" id="ARBA00012962"/>
    </source>
</evidence>
<keyword evidence="5 8" id="KW-0560">Oxidoreductase</keyword>
<comment type="catalytic activity">
    <reaction evidence="7 8">
        <text>shikimate + NADP(+) = 3-dehydroshikimate + NADPH + H(+)</text>
        <dbReference type="Rhea" id="RHEA:17737"/>
        <dbReference type="ChEBI" id="CHEBI:15378"/>
        <dbReference type="ChEBI" id="CHEBI:16630"/>
        <dbReference type="ChEBI" id="CHEBI:36208"/>
        <dbReference type="ChEBI" id="CHEBI:57783"/>
        <dbReference type="ChEBI" id="CHEBI:58349"/>
        <dbReference type="EC" id="1.1.1.25"/>
    </reaction>
</comment>
<evidence type="ECO:0000256" key="8">
    <source>
        <dbReference type="HAMAP-Rule" id="MF_00222"/>
    </source>
</evidence>
<evidence type="ECO:0000313" key="15">
    <source>
        <dbReference type="Proteomes" id="UP001152485"/>
    </source>
</evidence>
<feature type="domain" description="Quinate/shikimate 5-dehydrogenase/glutamyl-tRNA reductase" evidence="9">
    <location>
        <begin position="115"/>
        <end position="191"/>
    </location>
</feature>
<dbReference type="SUPFAM" id="SSF53223">
    <property type="entry name" value="Aminoacid dehydrogenase-like, N-terminal domain"/>
    <property type="match status" value="1"/>
</dbReference>
<dbReference type="PANTHER" id="PTHR21089">
    <property type="entry name" value="SHIKIMATE DEHYDROGENASE"/>
    <property type="match status" value="1"/>
</dbReference>